<feature type="region of interest" description="Disordered" evidence="22">
    <location>
        <begin position="467"/>
        <end position="528"/>
    </location>
</feature>
<evidence type="ECO:0000256" key="10">
    <source>
        <dbReference type="ARBA" id="ARBA00022723"/>
    </source>
</evidence>
<evidence type="ECO:0000256" key="14">
    <source>
        <dbReference type="ARBA" id="ARBA00022840"/>
    </source>
</evidence>
<dbReference type="InterPro" id="IPR051272">
    <property type="entry name" value="RIO-type_Ser/Thr_kinase"/>
</dbReference>
<dbReference type="AlphaFoldDB" id="A0A9Q9ZV26"/>
<keyword evidence="11 21" id="KW-0547">Nucleotide-binding</keyword>
<reference evidence="24" key="1">
    <citation type="submission" date="2025-08" db="UniProtKB">
        <authorList>
            <consortium name="RefSeq"/>
        </authorList>
    </citation>
    <scope>IDENTIFICATION</scope>
    <source>
        <tissue evidence="24">Muscle</tissue>
    </source>
</reference>
<evidence type="ECO:0000259" key="23">
    <source>
        <dbReference type="SMART" id="SM00090"/>
    </source>
</evidence>
<dbReference type="GO" id="GO:0046872">
    <property type="term" value="F:metal ion binding"/>
    <property type="evidence" value="ECO:0007669"/>
    <property type="project" value="UniProtKB-KW"/>
</dbReference>
<comment type="catalytic activity">
    <reaction evidence="18">
        <text>ATP + H2O = ADP + phosphate + H(+)</text>
        <dbReference type="Rhea" id="RHEA:13065"/>
        <dbReference type="ChEBI" id="CHEBI:15377"/>
        <dbReference type="ChEBI" id="CHEBI:15378"/>
        <dbReference type="ChEBI" id="CHEBI:30616"/>
        <dbReference type="ChEBI" id="CHEBI:43474"/>
        <dbReference type="ChEBI" id="CHEBI:456216"/>
    </reaction>
</comment>
<name>A0A9Q9ZV26_CYPCA</name>
<feature type="region of interest" description="Disordered" evidence="22">
    <location>
        <begin position="1"/>
        <end position="21"/>
    </location>
</feature>
<proteinExistence type="inferred from homology"/>
<feature type="compositionally biased region" description="Polar residues" evidence="22">
    <location>
        <begin position="80"/>
        <end position="100"/>
    </location>
</feature>
<feature type="compositionally biased region" description="Basic and acidic residues" evidence="22">
    <location>
        <begin position="63"/>
        <end position="72"/>
    </location>
</feature>
<dbReference type="GO" id="GO:0004674">
    <property type="term" value="F:protein serine/threonine kinase activity"/>
    <property type="evidence" value="ECO:0007669"/>
    <property type="project" value="UniProtKB-KW"/>
</dbReference>
<evidence type="ECO:0000256" key="22">
    <source>
        <dbReference type="SAM" id="MobiDB-lite"/>
    </source>
</evidence>
<keyword evidence="10" id="KW-0479">Metal-binding</keyword>
<dbReference type="InterPro" id="IPR018934">
    <property type="entry name" value="RIO_dom"/>
</dbReference>
<evidence type="ECO:0000256" key="18">
    <source>
        <dbReference type="ARBA" id="ARBA00049360"/>
    </source>
</evidence>
<keyword evidence="8 21" id="KW-0723">Serine/threonine-protein kinase</keyword>
<keyword evidence="6" id="KW-0963">Cytoplasm</keyword>
<dbReference type="InterPro" id="IPR018935">
    <property type="entry name" value="RIO_kinase_CS"/>
</dbReference>
<evidence type="ECO:0000256" key="17">
    <source>
        <dbReference type="ARBA" id="ARBA00048679"/>
    </source>
</evidence>
<accession>A0A9Q9ZV26</accession>
<evidence type="ECO:0000256" key="7">
    <source>
        <dbReference type="ARBA" id="ARBA00022517"/>
    </source>
</evidence>
<dbReference type="FunFam" id="1.10.510.10:FF:000232">
    <property type="entry name" value="Serine/threonine-protein kinase RIO1"/>
    <property type="match status" value="1"/>
</dbReference>
<dbReference type="GO" id="GO:0005737">
    <property type="term" value="C:cytoplasm"/>
    <property type="evidence" value="ECO:0007669"/>
    <property type="project" value="UniProtKB-SubCell"/>
</dbReference>
<evidence type="ECO:0000256" key="1">
    <source>
        <dbReference type="ARBA" id="ARBA00001946"/>
    </source>
</evidence>
<keyword evidence="13" id="KW-0378">Hydrolase</keyword>
<gene>
    <name evidence="24" type="primary">LOC109107408</name>
</gene>
<dbReference type="PANTHER" id="PTHR45723">
    <property type="entry name" value="SERINE/THREONINE-PROTEIN KINASE RIO1"/>
    <property type="match status" value="1"/>
</dbReference>
<feature type="region of interest" description="Disordered" evidence="22">
    <location>
        <begin position="38"/>
        <end position="100"/>
    </location>
</feature>
<evidence type="ECO:0000256" key="15">
    <source>
        <dbReference type="ARBA" id="ARBA00022842"/>
    </source>
</evidence>
<evidence type="ECO:0000256" key="5">
    <source>
        <dbReference type="ARBA" id="ARBA00016038"/>
    </source>
</evidence>
<protein>
    <recommendedName>
        <fullName evidence="5 21">Serine/threonine-protein kinase RIO1</fullName>
        <ecNumber evidence="4 21">2.7.11.1</ecNumber>
    </recommendedName>
</protein>
<dbReference type="PROSITE" id="PS01245">
    <property type="entry name" value="RIO1"/>
    <property type="match status" value="1"/>
</dbReference>
<feature type="domain" description="RIO kinase" evidence="23">
    <location>
        <begin position="143"/>
        <end position="375"/>
    </location>
</feature>
<keyword evidence="9 21" id="KW-0808">Transferase</keyword>
<sequence>MYQVVPGQFDDADETGSDPEISHVTDKLSLENQLHGVTLQTFKNDKQGENEEDDDDDDEWDWNESRGGDFTKRYTAMRAGNNSQANRQSSNKNSLKMSTPSDKVLRKFENKINLDRLSYADSVINKVTVMQKQREADKYRVKDKSDRVFVVQVLDARTRMTLFKMLSRGVFSEINGCISTGKEANVYHATTAKGEIRAIKIYKTSILLFKDRDKYVSGEFRFRHGYCKGNPRKMVRTWAEKEIRNLIRLQTAQIPSPEPMMLRSHVLVMSFIGRDDMYACPVLSEPKAQEPYLQINQNMRIMYNEARLVHADLSEFNMLYHNGDAYIIDVSQSVEHDHPHALEFLRKDCSNVNDFFQKHNVAVMTVRELFEFITDPSITSDNIYQYLDKAMEIASERTAEDRSNQDKVDEEVFKKAYIPRTLTEVTHYERDVDTMLKKKEEASSEDTNTDNILYQTVTGLRKDLSGVQTVPSILEDSTKDDSSSSEGREEDDDDEKSEGEDTGESGRHAEEAQLNRKVPNGNRKCYNR</sequence>
<evidence type="ECO:0000313" key="24">
    <source>
        <dbReference type="RefSeq" id="XP_042574026.1"/>
    </source>
</evidence>
<keyword evidence="7" id="KW-0690">Ribosome biogenesis</keyword>
<evidence type="ECO:0000256" key="2">
    <source>
        <dbReference type="ARBA" id="ARBA00004496"/>
    </source>
</evidence>
<comment type="subunit">
    <text evidence="20">Associates with the precursor of the 40S ribosome subunit. Interacts (via its N-terminus) with PRMT5 (via its N-terminus). Interacts with WDR77. Found in a PRMT5 complex composed of PRMT5, WDR77 and RIOK1. Interacts (via its C-terminus) with NCL; this interaction targets NCL for PRTM5 methylation.</text>
</comment>
<evidence type="ECO:0000256" key="11">
    <source>
        <dbReference type="ARBA" id="ARBA00022741"/>
    </source>
</evidence>
<evidence type="ECO:0000256" key="4">
    <source>
        <dbReference type="ARBA" id="ARBA00012513"/>
    </source>
</evidence>
<feature type="compositionally biased region" description="Basic and acidic residues" evidence="22">
    <location>
        <begin position="504"/>
        <end position="514"/>
    </location>
</feature>
<comment type="catalytic activity">
    <reaction evidence="16 21">
        <text>L-threonyl-[protein] + ATP = O-phospho-L-threonyl-[protein] + ADP + H(+)</text>
        <dbReference type="Rhea" id="RHEA:46608"/>
        <dbReference type="Rhea" id="RHEA-COMP:11060"/>
        <dbReference type="Rhea" id="RHEA-COMP:11605"/>
        <dbReference type="ChEBI" id="CHEBI:15378"/>
        <dbReference type="ChEBI" id="CHEBI:30013"/>
        <dbReference type="ChEBI" id="CHEBI:30616"/>
        <dbReference type="ChEBI" id="CHEBI:61977"/>
        <dbReference type="ChEBI" id="CHEBI:456216"/>
        <dbReference type="EC" id="2.7.11.1"/>
    </reaction>
</comment>
<evidence type="ECO:0000256" key="6">
    <source>
        <dbReference type="ARBA" id="ARBA00022490"/>
    </source>
</evidence>
<dbReference type="Pfam" id="PF01163">
    <property type="entry name" value="RIO1"/>
    <property type="match status" value="1"/>
</dbReference>
<dbReference type="CDD" id="cd05147">
    <property type="entry name" value="RIO1_euk"/>
    <property type="match status" value="1"/>
</dbReference>
<evidence type="ECO:0000256" key="21">
    <source>
        <dbReference type="PIRNR" id="PIRNR038147"/>
    </source>
</evidence>
<evidence type="ECO:0000256" key="8">
    <source>
        <dbReference type="ARBA" id="ARBA00022527"/>
    </source>
</evidence>
<feature type="compositionally biased region" description="Acidic residues" evidence="22">
    <location>
        <begin position="50"/>
        <end position="62"/>
    </location>
</feature>
<dbReference type="KEGG" id="ccar:109107408"/>
<dbReference type="RefSeq" id="XP_042574026.1">
    <property type="nucleotide sequence ID" value="XM_042718092.1"/>
</dbReference>
<evidence type="ECO:0000256" key="12">
    <source>
        <dbReference type="ARBA" id="ARBA00022777"/>
    </source>
</evidence>
<comment type="function">
    <text evidence="19">Involved in the final steps of cytoplasmic maturation of the 40S ribosomal subunit. Involved in processing of 18S-E pre-rRNA to the mature 18S rRNA. Required for the recycling of NOB1 and PNO1 from the late 40S precursor. The association with the very late 40S subunit intermediate may involve a translation-like checkpoint point cycle preceeding the binding to the 60S ribosomal subunit. Despite the protein kinase domain is proposed to act predominantly as an ATPase. The catalytic activity regulates its dynamic association with the 40S subunit. In addition to its role in ribosomal biogenesis acts as an adapter protein by recruiting NCL/nucleolin the to PRMT5 complex for its symmetrical methylation.</text>
</comment>
<evidence type="ECO:0000256" key="3">
    <source>
        <dbReference type="ARBA" id="ARBA00009196"/>
    </source>
</evidence>
<dbReference type="Proteomes" id="UP001155660">
    <property type="component" value="Chromosome B2"/>
</dbReference>
<comment type="subcellular location">
    <subcellularLocation>
        <location evidence="2">Cytoplasm</location>
    </subcellularLocation>
</comment>
<dbReference type="SMART" id="SM00090">
    <property type="entry name" value="RIO"/>
    <property type="match status" value="1"/>
</dbReference>
<keyword evidence="12 21" id="KW-0418">Kinase</keyword>
<dbReference type="PIRSF" id="PIRSF038147">
    <property type="entry name" value="Ser/Thr_PK_RIO1"/>
    <property type="match status" value="1"/>
</dbReference>
<dbReference type="OrthoDB" id="205248at2759"/>
<evidence type="ECO:0000256" key="16">
    <source>
        <dbReference type="ARBA" id="ARBA00047899"/>
    </source>
</evidence>
<keyword evidence="15" id="KW-0460">Magnesium</keyword>
<evidence type="ECO:0000256" key="13">
    <source>
        <dbReference type="ARBA" id="ARBA00022801"/>
    </source>
</evidence>
<dbReference type="GO" id="GO:0042254">
    <property type="term" value="P:ribosome biogenesis"/>
    <property type="evidence" value="ECO:0007669"/>
    <property type="project" value="UniProtKB-KW"/>
</dbReference>
<dbReference type="GeneID" id="109107408"/>
<dbReference type="GO" id="GO:0005524">
    <property type="term" value="F:ATP binding"/>
    <property type="evidence" value="ECO:0007669"/>
    <property type="project" value="UniProtKB-KW"/>
</dbReference>
<evidence type="ECO:0000256" key="20">
    <source>
        <dbReference type="ARBA" id="ARBA00063876"/>
    </source>
</evidence>
<dbReference type="GO" id="GO:0016787">
    <property type="term" value="F:hydrolase activity"/>
    <property type="evidence" value="ECO:0007669"/>
    <property type="project" value="UniProtKB-KW"/>
</dbReference>
<comment type="cofactor">
    <cofactor evidence="1">
        <name>Mg(2+)</name>
        <dbReference type="ChEBI" id="CHEBI:18420"/>
    </cofactor>
</comment>
<dbReference type="EC" id="2.7.11.1" evidence="4 21"/>
<dbReference type="InterPro" id="IPR000687">
    <property type="entry name" value="RIO_kinase"/>
</dbReference>
<dbReference type="InterPro" id="IPR017407">
    <property type="entry name" value="Ser/Thr_kinase_Rio1"/>
</dbReference>
<comment type="catalytic activity">
    <reaction evidence="17 21">
        <text>L-seryl-[protein] + ATP = O-phospho-L-seryl-[protein] + ADP + H(+)</text>
        <dbReference type="Rhea" id="RHEA:17989"/>
        <dbReference type="Rhea" id="RHEA-COMP:9863"/>
        <dbReference type="Rhea" id="RHEA-COMP:11604"/>
        <dbReference type="ChEBI" id="CHEBI:15378"/>
        <dbReference type="ChEBI" id="CHEBI:29999"/>
        <dbReference type="ChEBI" id="CHEBI:30616"/>
        <dbReference type="ChEBI" id="CHEBI:83421"/>
        <dbReference type="ChEBI" id="CHEBI:456216"/>
        <dbReference type="EC" id="2.7.11.1"/>
    </reaction>
</comment>
<dbReference type="FunFam" id="3.30.200.20:FF:000148">
    <property type="entry name" value="Serine/threonine-protein kinase RIO1"/>
    <property type="match status" value="1"/>
</dbReference>
<keyword evidence="14 21" id="KW-0067">ATP-binding</keyword>
<comment type="similarity">
    <text evidence="3 21">Belongs to the protein kinase superfamily. RIO-type Ser/Thr kinase family.</text>
</comment>
<organism evidence="24">
    <name type="scientific">Cyprinus carpio</name>
    <name type="common">Common carp</name>
    <dbReference type="NCBI Taxonomy" id="7962"/>
    <lineage>
        <taxon>Eukaryota</taxon>
        <taxon>Metazoa</taxon>
        <taxon>Chordata</taxon>
        <taxon>Craniata</taxon>
        <taxon>Vertebrata</taxon>
        <taxon>Euteleostomi</taxon>
        <taxon>Actinopterygii</taxon>
        <taxon>Neopterygii</taxon>
        <taxon>Teleostei</taxon>
        <taxon>Ostariophysi</taxon>
        <taxon>Cypriniformes</taxon>
        <taxon>Cyprinidae</taxon>
        <taxon>Cyprininae</taxon>
        <taxon>Cyprinus</taxon>
    </lineage>
</organism>
<evidence type="ECO:0000256" key="9">
    <source>
        <dbReference type="ARBA" id="ARBA00022679"/>
    </source>
</evidence>
<feature type="compositionally biased region" description="Acidic residues" evidence="22">
    <location>
        <begin position="488"/>
        <end position="503"/>
    </location>
</feature>
<evidence type="ECO:0000256" key="19">
    <source>
        <dbReference type="ARBA" id="ARBA00057025"/>
    </source>
</evidence>